<feature type="domain" description="C3H1-type" evidence="9">
    <location>
        <begin position="62"/>
        <end position="81"/>
    </location>
</feature>
<dbReference type="PROSITE" id="PS50103">
    <property type="entry name" value="ZF_C3H1"/>
    <property type="match status" value="2"/>
</dbReference>
<keyword evidence="3 7" id="KW-0863">Zinc-finger</keyword>
<dbReference type="Pfam" id="PF02825">
    <property type="entry name" value="WWE"/>
    <property type="match status" value="2"/>
</dbReference>
<feature type="zinc finger region" description="C3H1-type" evidence="7">
    <location>
        <begin position="62"/>
        <end position="81"/>
    </location>
</feature>
<protein>
    <submittedName>
        <fullName evidence="12">Uncharacterized protein si:ch211-244b2.4 isoform X1</fullName>
    </submittedName>
</protein>
<dbReference type="PANTHER" id="PTHR45740:SF14">
    <property type="entry name" value="NOVEL PROTEIN"/>
    <property type="match status" value="1"/>
</dbReference>
<evidence type="ECO:0000256" key="2">
    <source>
        <dbReference type="ARBA" id="ARBA00022723"/>
    </source>
</evidence>
<evidence type="ECO:0000256" key="5">
    <source>
        <dbReference type="ARBA" id="ARBA00023242"/>
    </source>
</evidence>
<gene>
    <name evidence="12" type="primary">si:ch211-244b2.4</name>
</gene>
<evidence type="ECO:0000259" key="10">
    <source>
        <dbReference type="PROSITE" id="PS50918"/>
    </source>
</evidence>
<feature type="region of interest" description="Disordered" evidence="8">
    <location>
        <begin position="189"/>
        <end position="210"/>
    </location>
</feature>
<dbReference type="InterPro" id="IPR051712">
    <property type="entry name" value="ARTD-AVP"/>
</dbReference>
<keyword evidence="4 7" id="KW-0862">Zinc</keyword>
<comment type="similarity">
    <text evidence="6">Belongs to the ARTD/PARP family.</text>
</comment>
<evidence type="ECO:0000256" key="1">
    <source>
        <dbReference type="ARBA" id="ARBA00004123"/>
    </source>
</evidence>
<proteinExistence type="inferred from homology"/>
<dbReference type="Proteomes" id="UP000515150">
    <property type="component" value="Chromosome 9"/>
</dbReference>
<dbReference type="GeneID" id="114862147"/>
<keyword evidence="11" id="KW-1185">Reference proteome</keyword>
<dbReference type="GO" id="GO:0008270">
    <property type="term" value="F:zinc ion binding"/>
    <property type="evidence" value="ECO:0007669"/>
    <property type="project" value="UniProtKB-KW"/>
</dbReference>
<feature type="region of interest" description="Disordered" evidence="8">
    <location>
        <begin position="84"/>
        <end position="105"/>
    </location>
</feature>
<dbReference type="Gene3D" id="3.30.720.50">
    <property type="match status" value="2"/>
</dbReference>
<organism evidence="11 12">
    <name type="scientific">Betta splendens</name>
    <name type="common">Siamese fighting fish</name>
    <dbReference type="NCBI Taxonomy" id="158456"/>
    <lineage>
        <taxon>Eukaryota</taxon>
        <taxon>Metazoa</taxon>
        <taxon>Chordata</taxon>
        <taxon>Craniata</taxon>
        <taxon>Vertebrata</taxon>
        <taxon>Euteleostomi</taxon>
        <taxon>Actinopterygii</taxon>
        <taxon>Neopterygii</taxon>
        <taxon>Teleostei</taxon>
        <taxon>Neoteleostei</taxon>
        <taxon>Acanthomorphata</taxon>
        <taxon>Anabantaria</taxon>
        <taxon>Anabantiformes</taxon>
        <taxon>Anabantoidei</taxon>
        <taxon>Osphronemidae</taxon>
        <taxon>Betta</taxon>
    </lineage>
</organism>
<dbReference type="SUPFAM" id="SSF117839">
    <property type="entry name" value="WWE domain"/>
    <property type="match status" value="2"/>
</dbReference>
<name>A0A9W2Y0F0_BETSP</name>
<evidence type="ECO:0000256" key="4">
    <source>
        <dbReference type="ARBA" id="ARBA00022833"/>
    </source>
</evidence>
<feature type="domain" description="C3H1-type" evidence="9">
    <location>
        <begin position="34"/>
        <end position="61"/>
    </location>
</feature>
<evidence type="ECO:0000313" key="12">
    <source>
        <dbReference type="RefSeq" id="XP_055367483.1"/>
    </source>
</evidence>
<dbReference type="PROSITE" id="PS50918">
    <property type="entry name" value="WWE"/>
    <property type="match status" value="2"/>
</dbReference>
<evidence type="ECO:0000256" key="8">
    <source>
        <dbReference type="SAM" id="MobiDB-lite"/>
    </source>
</evidence>
<dbReference type="InterPro" id="IPR004170">
    <property type="entry name" value="WWE_dom"/>
</dbReference>
<evidence type="ECO:0000256" key="3">
    <source>
        <dbReference type="ARBA" id="ARBA00022771"/>
    </source>
</evidence>
<dbReference type="AlphaFoldDB" id="A0A9W2Y0F0"/>
<dbReference type="SUPFAM" id="SSF90229">
    <property type="entry name" value="CCCH zinc finger"/>
    <property type="match status" value="1"/>
</dbReference>
<dbReference type="Pfam" id="PF23466">
    <property type="entry name" value="WWE_4"/>
    <property type="match status" value="1"/>
</dbReference>
<dbReference type="InterPro" id="IPR000571">
    <property type="entry name" value="Znf_CCCH"/>
</dbReference>
<feature type="domain" description="WWE" evidence="10">
    <location>
        <begin position="161"/>
        <end position="251"/>
    </location>
</feature>
<dbReference type="OrthoDB" id="20729at2759"/>
<evidence type="ECO:0000256" key="7">
    <source>
        <dbReference type="PROSITE-ProRule" id="PRU00723"/>
    </source>
</evidence>
<keyword evidence="5" id="KW-0539">Nucleus</keyword>
<dbReference type="GO" id="GO:0003950">
    <property type="term" value="F:NAD+ poly-ADP-ribosyltransferase activity"/>
    <property type="evidence" value="ECO:0007669"/>
    <property type="project" value="TreeGrafter"/>
</dbReference>
<dbReference type="GO" id="GO:0005634">
    <property type="term" value="C:nucleus"/>
    <property type="evidence" value="ECO:0007669"/>
    <property type="project" value="UniProtKB-SubCell"/>
</dbReference>
<reference evidence="12" key="1">
    <citation type="submission" date="2025-08" db="UniProtKB">
        <authorList>
            <consortium name="RefSeq"/>
        </authorList>
    </citation>
    <scope>IDENTIFICATION</scope>
</reference>
<comment type="subcellular location">
    <subcellularLocation>
        <location evidence="1">Nucleus</location>
    </subcellularLocation>
</comment>
<dbReference type="GO" id="GO:1990404">
    <property type="term" value="F:NAD+-protein mono-ADP-ribosyltransferase activity"/>
    <property type="evidence" value="ECO:0007669"/>
    <property type="project" value="TreeGrafter"/>
</dbReference>
<accession>A0A9W2Y0F0</accession>
<dbReference type="InterPro" id="IPR037197">
    <property type="entry name" value="WWE_dom_sf"/>
</dbReference>
<evidence type="ECO:0000313" key="11">
    <source>
        <dbReference type="Proteomes" id="UP000515150"/>
    </source>
</evidence>
<dbReference type="InterPro" id="IPR036855">
    <property type="entry name" value="Znf_CCCH_sf"/>
</dbReference>
<feature type="zinc finger region" description="C3H1-type" evidence="7">
    <location>
        <begin position="34"/>
        <end position="61"/>
    </location>
</feature>
<feature type="compositionally biased region" description="Polar residues" evidence="8">
    <location>
        <begin position="24"/>
        <end position="36"/>
    </location>
</feature>
<evidence type="ECO:0000256" key="6">
    <source>
        <dbReference type="ARBA" id="ARBA00024347"/>
    </source>
</evidence>
<dbReference type="Gene3D" id="4.10.1000.10">
    <property type="entry name" value="Zinc finger, CCCH-type"/>
    <property type="match status" value="1"/>
</dbReference>
<feature type="domain" description="WWE" evidence="10">
    <location>
        <begin position="264"/>
        <end position="347"/>
    </location>
</feature>
<dbReference type="RefSeq" id="XP_055367483.1">
    <property type="nucleotide sequence ID" value="XM_055511508.1"/>
</dbReference>
<keyword evidence="2 7" id="KW-0479">Metal-binding</keyword>
<dbReference type="PANTHER" id="PTHR45740">
    <property type="entry name" value="POLY [ADP-RIBOSE] POLYMERASE"/>
    <property type="match status" value="1"/>
</dbReference>
<evidence type="ECO:0000259" key="9">
    <source>
        <dbReference type="PROSITE" id="PS50103"/>
    </source>
</evidence>
<sequence>MATCHLSDDESSSEDGVSDLSDYDTGSSDESNCQPQSKPCKYYNSGQCRDGHRCSYLHVCQYALKGHCRYGSSCKLKHPTPAKASSHASKWAPDPSAKDPKLTNGRPYQWQLHDGKGWKDVENDHIIEAQYCLPHTKSIKIYNTPYGAISIDFNRMRVHGKRLGVRRLDDGRTAWTWYCSLRRKWRKYDDKDSKGNSGPVKSSDIETKFQSDPSGSISFIIGNDTFNIKFTEMRQVSQKKKRRVCRRPVYRQAAGAGAGWVASQAASALKRMSLGATWEFQGKHGWHKFKQSNVSGCSVTSDDIEREYQKDRSGSMSFHVNGQSYKLDFKAMTQTNLSTNKSRKVRRV</sequence>
<feature type="region of interest" description="Disordered" evidence="8">
    <location>
        <begin position="1"/>
        <end position="36"/>
    </location>
</feature>
<dbReference type="SMART" id="SM00356">
    <property type="entry name" value="ZnF_C3H1"/>
    <property type="match status" value="2"/>
</dbReference>